<evidence type="ECO:0000256" key="4">
    <source>
        <dbReference type="ARBA" id="ARBA00023163"/>
    </source>
</evidence>
<dbReference type="AlphaFoldDB" id="A0A379SU29"/>
<keyword evidence="3" id="KW-0805">Transcription regulation</keyword>
<accession>A0A379SU29</accession>
<dbReference type="Pfam" id="PF02954">
    <property type="entry name" value="HTH_8"/>
    <property type="match status" value="1"/>
</dbReference>
<keyword evidence="4" id="KW-0804">Transcription</keyword>
<dbReference type="GO" id="GO:0043565">
    <property type="term" value="F:sequence-specific DNA binding"/>
    <property type="evidence" value="ECO:0007669"/>
    <property type="project" value="InterPro"/>
</dbReference>
<dbReference type="CDD" id="cd00009">
    <property type="entry name" value="AAA"/>
    <property type="match status" value="1"/>
</dbReference>
<dbReference type="SUPFAM" id="SSF52540">
    <property type="entry name" value="P-loop containing nucleoside triphosphate hydrolases"/>
    <property type="match status" value="1"/>
</dbReference>
<sequence length="252" mass="28469">MRGAYTGAENSQGYLELANGGTLFLDELNAMPIEMQSKLLRFLQDKTFWRLGGQQQLHSDVRIVAAMNEAPVKLIQQERLRADLFYRLSVGMLTLPPLRARPEDIPLLANYFIDKYRNDVPQDIHGLSETARNGLLNHAWPGNVRMLENAIVRSMIMQEKDGLLKHIIFEQDELNLGVPETTAENPLPSSPDPQYEGSLEARVASYERHLIETALDTHQGNIAAAARSLNVSRTTLQYKVQKYGIRFGVVRN</sequence>
<dbReference type="InterPro" id="IPR025943">
    <property type="entry name" value="Sigma_54_int_dom_ATP-bd_2"/>
</dbReference>
<dbReference type="InterPro" id="IPR002197">
    <property type="entry name" value="HTH_Fis"/>
</dbReference>
<feature type="domain" description="Sigma-54 factor interaction" evidence="5">
    <location>
        <begin position="1"/>
        <end position="156"/>
    </location>
</feature>
<dbReference type="Gene3D" id="1.10.8.60">
    <property type="match status" value="1"/>
</dbReference>
<proteinExistence type="predicted"/>
<dbReference type="EMBL" id="UGXD01000002">
    <property type="protein sequence ID" value="SUG32251.1"/>
    <property type="molecule type" value="Genomic_DNA"/>
</dbReference>
<dbReference type="GO" id="GO:0006355">
    <property type="term" value="P:regulation of DNA-templated transcription"/>
    <property type="evidence" value="ECO:0007669"/>
    <property type="project" value="InterPro"/>
</dbReference>
<name>A0A379SU29_SALER</name>
<evidence type="ECO:0000256" key="2">
    <source>
        <dbReference type="ARBA" id="ARBA00022840"/>
    </source>
</evidence>
<dbReference type="Proteomes" id="UP000254762">
    <property type="component" value="Unassembled WGS sequence"/>
</dbReference>
<dbReference type="GO" id="GO:0005524">
    <property type="term" value="F:ATP binding"/>
    <property type="evidence" value="ECO:0007669"/>
    <property type="project" value="UniProtKB-KW"/>
</dbReference>
<dbReference type="PROSITE" id="PS00676">
    <property type="entry name" value="SIGMA54_INTERACT_2"/>
    <property type="match status" value="1"/>
</dbReference>
<dbReference type="Gene3D" id="3.40.50.300">
    <property type="entry name" value="P-loop containing nucleotide triphosphate hydrolases"/>
    <property type="match status" value="1"/>
</dbReference>
<evidence type="ECO:0000313" key="7">
    <source>
        <dbReference type="Proteomes" id="UP000254762"/>
    </source>
</evidence>
<dbReference type="PANTHER" id="PTHR32071">
    <property type="entry name" value="TRANSCRIPTIONAL REGULATORY PROTEIN"/>
    <property type="match status" value="1"/>
</dbReference>
<dbReference type="PRINTS" id="PR01590">
    <property type="entry name" value="HTHFIS"/>
</dbReference>
<dbReference type="InterPro" id="IPR058031">
    <property type="entry name" value="AAA_lid_NorR"/>
</dbReference>
<evidence type="ECO:0000313" key="6">
    <source>
        <dbReference type="EMBL" id="SUG32251.1"/>
    </source>
</evidence>
<gene>
    <name evidence="6" type="primary">fhlA_2</name>
    <name evidence="6" type="ORF">NCTC7304_01679</name>
</gene>
<evidence type="ECO:0000259" key="5">
    <source>
        <dbReference type="PROSITE" id="PS50045"/>
    </source>
</evidence>
<dbReference type="Pfam" id="PF25601">
    <property type="entry name" value="AAA_lid_14"/>
    <property type="match status" value="1"/>
</dbReference>
<dbReference type="InterPro" id="IPR002078">
    <property type="entry name" value="Sigma_54_int"/>
</dbReference>
<protein>
    <submittedName>
        <fullName evidence="6">Regulatory protein</fullName>
    </submittedName>
</protein>
<organism evidence="6 7">
    <name type="scientific">Salmonella enterica subsp. arizonae</name>
    <dbReference type="NCBI Taxonomy" id="59203"/>
    <lineage>
        <taxon>Bacteria</taxon>
        <taxon>Pseudomonadati</taxon>
        <taxon>Pseudomonadota</taxon>
        <taxon>Gammaproteobacteria</taxon>
        <taxon>Enterobacterales</taxon>
        <taxon>Enterobacteriaceae</taxon>
        <taxon>Salmonella</taxon>
    </lineage>
</organism>
<dbReference type="PROSITE" id="PS50045">
    <property type="entry name" value="SIGMA54_INTERACT_4"/>
    <property type="match status" value="1"/>
</dbReference>
<dbReference type="InterPro" id="IPR009057">
    <property type="entry name" value="Homeodomain-like_sf"/>
</dbReference>
<reference evidence="6 7" key="1">
    <citation type="submission" date="2018-06" db="EMBL/GenBank/DDBJ databases">
        <authorList>
            <consortium name="Pathogen Informatics"/>
            <person name="Doyle S."/>
        </authorList>
    </citation>
    <scope>NUCLEOTIDE SEQUENCE [LARGE SCALE GENOMIC DNA]</scope>
    <source>
        <strain evidence="6 7">NCTC7304</strain>
    </source>
</reference>
<keyword evidence="1" id="KW-0547">Nucleotide-binding</keyword>
<dbReference type="Gene3D" id="1.10.10.60">
    <property type="entry name" value="Homeodomain-like"/>
    <property type="match status" value="1"/>
</dbReference>
<keyword evidence="2" id="KW-0067">ATP-binding</keyword>
<evidence type="ECO:0000256" key="1">
    <source>
        <dbReference type="ARBA" id="ARBA00022741"/>
    </source>
</evidence>
<evidence type="ECO:0000256" key="3">
    <source>
        <dbReference type="ARBA" id="ARBA00023015"/>
    </source>
</evidence>
<dbReference type="InterPro" id="IPR027417">
    <property type="entry name" value="P-loop_NTPase"/>
</dbReference>
<dbReference type="Pfam" id="PF00158">
    <property type="entry name" value="Sigma54_activat"/>
    <property type="match status" value="1"/>
</dbReference>
<dbReference type="PANTHER" id="PTHR32071:SF112">
    <property type="entry name" value="REGULATORY PROTEIN"/>
    <property type="match status" value="1"/>
</dbReference>
<dbReference type="SUPFAM" id="SSF46689">
    <property type="entry name" value="Homeodomain-like"/>
    <property type="match status" value="1"/>
</dbReference>